<feature type="region of interest" description="Disordered" evidence="4">
    <location>
        <begin position="484"/>
        <end position="527"/>
    </location>
</feature>
<dbReference type="InterPro" id="IPR000219">
    <property type="entry name" value="DH_dom"/>
</dbReference>
<dbReference type="CDD" id="cd11877">
    <property type="entry name" value="SH3_PIX"/>
    <property type="match status" value="1"/>
</dbReference>
<dbReference type="EMBL" id="JARKHS020000018">
    <property type="protein sequence ID" value="KAK8789230.1"/>
    <property type="molecule type" value="Genomic_DNA"/>
</dbReference>
<dbReference type="PANTHER" id="PTHR46026:SF1">
    <property type="entry name" value="RHO-TYPE GUANINE NUCLEOTIDE EXCHANGE FACTOR, ISOFORM F"/>
    <property type="match status" value="1"/>
</dbReference>
<keyword evidence="3" id="KW-0175">Coiled coil</keyword>
<gene>
    <name evidence="7" type="ORF">V5799_020991</name>
</gene>
<comment type="caution">
    <text evidence="7">The sequence shown here is derived from an EMBL/GenBank/DDBJ whole genome shotgun (WGS) entry which is preliminary data.</text>
</comment>
<evidence type="ECO:0000259" key="5">
    <source>
        <dbReference type="PROSITE" id="PS50002"/>
    </source>
</evidence>
<feature type="coiled-coil region" evidence="3">
    <location>
        <begin position="585"/>
        <end position="622"/>
    </location>
</feature>
<dbReference type="CDD" id="cd00160">
    <property type="entry name" value="RhoGEF"/>
    <property type="match status" value="1"/>
</dbReference>
<dbReference type="Gene3D" id="1.20.5.390">
    <property type="entry name" value="L1 transposable element, trimerization domain"/>
    <property type="match status" value="1"/>
</dbReference>
<dbReference type="Gene3D" id="2.30.30.40">
    <property type="entry name" value="SH3 Domains"/>
    <property type="match status" value="1"/>
</dbReference>
<organism evidence="7 8">
    <name type="scientific">Amblyomma americanum</name>
    <name type="common">Lone star tick</name>
    <dbReference type="NCBI Taxonomy" id="6943"/>
    <lineage>
        <taxon>Eukaryota</taxon>
        <taxon>Metazoa</taxon>
        <taxon>Ecdysozoa</taxon>
        <taxon>Arthropoda</taxon>
        <taxon>Chelicerata</taxon>
        <taxon>Arachnida</taxon>
        <taxon>Acari</taxon>
        <taxon>Parasitiformes</taxon>
        <taxon>Ixodida</taxon>
        <taxon>Ixodoidea</taxon>
        <taxon>Ixodidae</taxon>
        <taxon>Amblyomminae</taxon>
        <taxon>Amblyomma</taxon>
    </lineage>
</organism>
<dbReference type="SUPFAM" id="SSF50044">
    <property type="entry name" value="SH3-domain"/>
    <property type="match status" value="1"/>
</dbReference>
<dbReference type="SMART" id="SM00326">
    <property type="entry name" value="SH3"/>
    <property type="match status" value="1"/>
</dbReference>
<sequence>MRCQEWGRHWTLGSSLRPLPECVVRLKSESESTDPLKSFVAGQVWSEFVVVGKNNDELCFKKGDILTVTQALDGGWWEGTLQGNTGWFPSNYVKEHKPQGGDASRATGVQARVLDQSLSSRHRNMVFKDILDTEASHVHELRNLMSTYLQPLEQCGLLSEQDLRQLMGNLPAVLEVHTELLEALEAVREQPSRDQRVGGAFLQIAARMKATQLVYCANHPRAVQLLDKLKETLTSWLEQLSPPGATLLTLTTGLSRPFRRLDKYPALLTELQRHTEESHIDRGDTQRSVFVYKEMAASCSSMRRQKELELEVLAGTVDGCDGEELQCLGELLHVGPVVLLCGEERRDLYLALFSSCLVQLSLANGRFSYQGRLPMASLTVSTSQDPADGCAFDIQGPTVARTTVLCRSAEEATQWKAKLNCCPSAPPAAPSPLRRAVTPIGAPAAPAPTVTVVRPMETPMPQRPLPVVLGPSTEKTAVTESLMSGATQGSGWCLRPHQPLRPRPAAGRAPHRKQRRPGPAEDRAPHVDDMQLLQVIEAYCGSSSRTRHTVNSALMNCPQVIVAEDEKIIVDDNKGMEERSLVDTVYALRDQVKELRNETSQLSRALEEERQARLRLEALLRQHMLLGSCDQPLLITES</sequence>
<dbReference type="Gene3D" id="1.20.900.10">
    <property type="entry name" value="Dbl homology (DH) domain"/>
    <property type="match status" value="1"/>
</dbReference>
<dbReference type="PRINTS" id="PR00452">
    <property type="entry name" value="SH3DOMAIN"/>
</dbReference>
<dbReference type="SMART" id="SM00325">
    <property type="entry name" value="RhoGEF"/>
    <property type="match status" value="1"/>
</dbReference>
<dbReference type="GO" id="GO:0005085">
    <property type="term" value="F:guanyl-nucleotide exchange factor activity"/>
    <property type="evidence" value="ECO:0007669"/>
    <property type="project" value="InterPro"/>
</dbReference>
<dbReference type="AlphaFoldDB" id="A0AAQ4FPS7"/>
<evidence type="ECO:0000256" key="3">
    <source>
        <dbReference type="SAM" id="Coils"/>
    </source>
</evidence>
<dbReference type="InterPro" id="IPR001452">
    <property type="entry name" value="SH3_domain"/>
</dbReference>
<dbReference type="InterPro" id="IPR035899">
    <property type="entry name" value="DBL_dom_sf"/>
</dbReference>
<name>A0AAQ4FPS7_AMBAM</name>
<keyword evidence="1 2" id="KW-0728">SH3 domain</keyword>
<dbReference type="Gene3D" id="2.30.29.30">
    <property type="entry name" value="Pleckstrin-homology domain (PH domain)/Phosphotyrosine-binding domain (PTB)"/>
    <property type="match status" value="1"/>
</dbReference>
<accession>A0AAQ4FPS7</accession>
<evidence type="ECO:0000259" key="6">
    <source>
        <dbReference type="PROSITE" id="PS50010"/>
    </source>
</evidence>
<proteinExistence type="predicted"/>
<dbReference type="PROSITE" id="PS50002">
    <property type="entry name" value="SH3"/>
    <property type="match status" value="1"/>
</dbReference>
<reference evidence="7 8" key="1">
    <citation type="journal article" date="2023" name="Arcadia Sci">
        <title>De novo assembly of a long-read Amblyomma americanum tick genome.</title>
        <authorList>
            <person name="Chou S."/>
            <person name="Poskanzer K.E."/>
            <person name="Rollins M."/>
            <person name="Thuy-Boun P.S."/>
        </authorList>
    </citation>
    <scope>NUCLEOTIDE SEQUENCE [LARGE SCALE GENOMIC DNA]</scope>
    <source>
        <strain evidence="7">F_SG_1</strain>
        <tissue evidence="7">Salivary glands</tissue>
    </source>
</reference>
<dbReference type="InterPro" id="IPR032409">
    <property type="entry name" value="GEF6/7_CC"/>
</dbReference>
<evidence type="ECO:0000256" key="4">
    <source>
        <dbReference type="SAM" id="MobiDB-lite"/>
    </source>
</evidence>
<feature type="domain" description="SH3" evidence="5">
    <location>
        <begin position="37"/>
        <end position="98"/>
    </location>
</feature>
<evidence type="ECO:0000313" key="8">
    <source>
        <dbReference type="Proteomes" id="UP001321473"/>
    </source>
</evidence>
<dbReference type="Proteomes" id="UP001321473">
    <property type="component" value="Unassembled WGS sequence"/>
</dbReference>
<feature type="compositionally biased region" description="Basic and acidic residues" evidence="4">
    <location>
        <begin position="518"/>
        <end position="527"/>
    </location>
</feature>
<dbReference type="GO" id="GO:0005737">
    <property type="term" value="C:cytoplasm"/>
    <property type="evidence" value="ECO:0007669"/>
    <property type="project" value="TreeGrafter"/>
</dbReference>
<dbReference type="PANTHER" id="PTHR46026">
    <property type="entry name" value="RHO-TYPE GUANINE NUCLEOTIDE EXCHANGE FACTOR, ISOFORM F"/>
    <property type="match status" value="1"/>
</dbReference>
<feature type="domain" description="DH" evidence="6">
    <location>
        <begin position="122"/>
        <end position="302"/>
    </location>
</feature>
<dbReference type="Pfam" id="PF00621">
    <property type="entry name" value="RhoGEF"/>
    <property type="match status" value="1"/>
</dbReference>
<evidence type="ECO:0008006" key="9">
    <source>
        <dbReference type="Google" id="ProtNLM"/>
    </source>
</evidence>
<dbReference type="Pfam" id="PF14604">
    <property type="entry name" value="SH3_9"/>
    <property type="match status" value="1"/>
</dbReference>
<dbReference type="SUPFAM" id="SSF50729">
    <property type="entry name" value="PH domain-like"/>
    <property type="match status" value="1"/>
</dbReference>
<keyword evidence="8" id="KW-1185">Reference proteome</keyword>
<evidence type="ECO:0000256" key="1">
    <source>
        <dbReference type="ARBA" id="ARBA00022443"/>
    </source>
</evidence>
<dbReference type="InterPro" id="IPR011993">
    <property type="entry name" value="PH-like_dom_sf"/>
</dbReference>
<dbReference type="InterPro" id="IPR036028">
    <property type="entry name" value="SH3-like_dom_sf"/>
</dbReference>
<evidence type="ECO:0000313" key="7">
    <source>
        <dbReference type="EMBL" id="KAK8789230.1"/>
    </source>
</evidence>
<evidence type="ECO:0000256" key="2">
    <source>
        <dbReference type="PROSITE-ProRule" id="PRU00192"/>
    </source>
</evidence>
<dbReference type="Pfam" id="PF16523">
    <property type="entry name" value="betaPIX_CC"/>
    <property type="match status" value="1"/>
</dbReference>
<protein>
    <recommendedName>
        <fullName evidence="9">Guanine nucleotide exchange factor</fullName>
    </recommendedName>
</protein>
<dbReference type="PROSITE" id="PS50010">
    <property type="entry name" value="DH_2"/>
    <property type="match status" value="1"/>
</dbReference>
<dbReference type="SUPFAM" id="SSF48065">
    <property type="entry name" value="DBL homology domain (DH-domain)"/>
    <property type="match status" value="1"/>
</dbReference>